<organism evidence="4 5">
    <name type="scientific">Aspergillus pseudodeflectus</name>
    <dbReference type="NCBI Taxonomy" id="176178"/>
    <lineage>
        <taxon>Eukaryota</taxon>
        <taxon>Fungi</taxon>
        <taxon>Dikarya</taxon>
        <taxon>Ascomycota</taxon>
        <taxon>Pezizomycotina</taxon>
        <taxon>Eurotiomycetes</taxon>
        <taxon>Eurotiomycetidae</taxon>
        <taxon>Eurotiales</taxon>
        <taxon>Aspergillaceae</taxon>
        <taxon>Aspergillus</taxon>
        <taxon>Aspergillus subgen. Nidulantes</taxon>
    </lineage>
</organism>
<evidence type="ECO:0000313" key="4">
    <source>
        <dbReference type="EMBL" id="KAL2841769.1"/>
    </source>
</evidence>
<feature type="repeat" description="ANK" evidence="3">
    <location>
        <begin position="59"/>
        <end position="91"/>
    </location>
</feature>
<dbReference type="InterPro" id="IPR036770">
    <property type="entry name" value="Ankyrin_rpt-contain_sf"/>
</dbReference>
<dbReference type="PROSITE" id="PS50297">
    <property type="entry name" value="ANK_REP_REGION"/>
    <property type="match status" value="2"/>
</dbReference>
<dbReference type="Proteomes" id="UP001610444">
    <property type="component" value="Unassembled WGS sequence"/>
</dbReference>
<dbReference type="PROSITE" id="PS50088">
    <property type="entry name" value="ANK_REPEAT"/>
    <property type="match status" value="2"/>
</dbReference>
<evidence type="ECO:0000313" key="5">
    <source>
        <dbReference type="Proteomes" id="UP001610444"/>
    </source>
</evidence>
<dbReference type="InterPro" id="IPR002110">
    <property type="entry name" value="Ankyrin_rpt"/>
</dbReference>
<accession>A0ABR4JQ85</accession>
<feature type="repeat" description="ANK" evidence="3">
    <location>
        <begin position="23"/>
        <end position="56"/>
    </location>
</feature>
<gene>
    <name evidence="4" type="ORF">BJX68DRAFT_245065</name>
</gene>
<dbReference type="Pfam" id="PF12796">
    <property type="entry name" value="Ank_2"/>
    <property type="match status" value="1"/>
</dbReference>
<protein>
    <submittedName>
        <fullName evidence="4">Ankyrin repeat-containing domain protein</fullName>
    </submittedName>
</protein>
<evidence type="ECO:0000256" key="3">
    <source>
        <dbReference type="PROSITE-ProRule" id="PRU00023"/>
    </source>
</evidence>
<reference evidence="4 5" key="1">
    <citation type="submission" date="2024-07" db="EMBL/GenBank/DDBJ databases">
        <title>Section-level genome sequencing and comparative genomics of Aspergillus sections Usti and Cavernicolus.</title>
        <authorList>
            <consortium name="Lawrence Berkeley National Laboratory"/>
            <person name="Nybo J.L."/>
            <person name="Vesth T.C."/>
            <person name="Theobald S."/>
            <person name="Frisvad J.C."/>
            <person name="Larsen T.O."/>
            <person name="Kjaerboelling I."/>
            <person name="Rothschild-Mancinelli K."/>
            <person name="Lyhne E.K."/>
            <person name="Kogle M.E."/>
            <person name="Barry K."/>
            <person name="Clum A."/>
            <person name="Na H."/>
            <person name="Ledsgaard L."/>
            <person name="Lin J."/>
            <person name="Lipzen A."/>
            <person name="Kuo A."/>
            <person name="Riley R."/>
            <person name="Mondo S."/>
            <person name="LaButti K."/>
            <person name="Haridas S."/>
            <person name="Pangalinan J."/>
            <person name="Salamov A.A."/>
            <person name="Simmons B.A."/>
            <person name="Magnuson J.K."/>
            <person name="Chen J."/>
            <person name="Drula E."/>
            <person name="Henrissat B."/>
            <person name="Wiebenga A."/>
            <person name="Lubbers R.J."/>
            <person name="Gomes A.C."/>
            <person name="Macurrencykelacurrency M.R."/>
            <person name="Stajich J."/>
            <person name="Grigoriev I.V."/>
            <person name="Mortensen U.H."/>
            <person name="De vries R.P."/>
            <person name="Baker S.E."/>
            <person name="Andersen M.R."/>
        </authorList>
    </citation>
    <scope>NUCLEOTIDE SEQUENCE [LARGE SCALE GENOMIC DNA]</scope>
    <source>
        <strain evidence="4 5">CBS 756.74</strain>
    </source>
</reference>
<comment type="caution">
    <text evidence="4">The sequence shown here is derived from an EMBL/GenBank/DDBJ whole genome shotgun (WGS) entry which is preliminary data.</text>
</comment>
<dbReference type="RefSeq" id="XP_070894725.1">
    <property type="nucleotide sequence ID" value="XM_071041441.1"/>
</dbReference>
<dbReference type="SUPFAM" id="SSF48403">
    <property type="entry name" value="Ankyrin repeat"/>
    <property type="match status" value="1"/>
</dbReference>
<dbReference type="GeneID" id="98156605"/>
<dbReference type="Gene3D" id="1.25.40.20">
    <property type="entry name" value="Ankyrin repeat-containing domain"/>
    <property type="match status" value="1"/>
</dbReference>
<evidence type="ECO:0000256" key="1">
    <source>
        <dbReference type="ARBA" id="ARBA00022737"/>
    </source>
</evidence>
<proteinExistence type="predicted"/>
<dbReference type="PANTHER" id="PTHR24189">
    <property type="entry name" value="MYOTROPHIN"/>
    <property type="match status" value="1"/>
</dbReference>
<name>A0ABR4JQ85_9EURO</name>
<keyword evidence="5" id="KW-1185">Reference proteome</keyword>
<evidence type="ECO:0000256" key="2">
    <source>
        <dbReference type="ARBA" id="ARBA00023043"/>
    </source>
</evidence>
<dbReference type="SMART" id="SM00248">
    <property type="entry name" value="ANK"/>
    <property type="match status" value="2"/>
</dbReference>
<dbReference type="EMBL" id="JBFXLR010000055">
    <property type="protein sequence ID" value="KAL2841769.1"/>
    <property type="molecule type" value="Genomic_DNA"/>
</dbReference>
<keyword evidence="1" id="KW-0677">Repeat</keyword>
<dbReference type="InterPro" id="IPR050745">
    <property type="entry name" value="Multifunctional_regulatory"/>
</dbReference>
<sequence>MGDDEIIELLLCAGADIRRIDYDGKTILHRAAAGKANRGTVELLLQNGAAVGIKSLDLSGGTPLHAAAGAGNETVALFLLENGAMSMRADTCGERRCMKHSRLTVAFRTFLCHGLVGYHG</sequence>
<dbReference type="PANTHER" id="PTHR24189:SF50">
    <property type="entry name" value="ANKYRIN REPEAT AND SOCS BOX PROTEIN 2"/>
    <property type="match status" value="1"/>
</dbReference>
<keyword evidence="2 3" id="KW-0040">ANK repeat</keyword>